<dbReference type="InterPro" id="IPR002758">
    <property type="entry name" value="Cation_antiport_E"/>
</dbReference>
<protein>
    <submittedName>
        <fullName evidence="8">Na+/H+ antiporter subunit E</fullName>
    </submittedName>
</protein>
<keyword evidence="6 7" id="KW-0472">Membrane</keyword>
<evidence type="ECO:0000256" key="2">
    <source>
        <dbReference type="ARBA" id="ARBA00006228"/>
    </source>
</evidence>
<dbReference type="AlphaFoldDB" id="A0A937D677"/>
<gene>
    <name evidence="8" type="ORF">JI739_04105</name>
</gene>
<evidence type="ECO:0000313" key="8">
    <source>
        <dbReference type="EMBL" id="MBL0419526.1"/>
    </source>
</evidence>
<evidence type="ECO:0000256" key="3">
    <source>
        <dbReference type="ARBA" id="ARBA00022475"/>
    </source>
</evidence>
<sequence length="177" mass="19599">MKTRPPPPAKTAPDRETRRWFGHPALSLVIAASWLLLQGSVELVHILWAVIVGLVLPWLVHGFIGAGLRPRAPWLALRLLGVVLRDIVVANVAVARIVLNPRKDPQPAWVRVPYTLQEPLAVMLLATIITNTPGTVSCVVDEERREILVHALDAPDPQAIVDDIVQRYEQPLKEILG</sequence>
<dbReference type="EMBL" id="JAEQNA010000001">
    <property type="protein sequence ID" value="MBL0419526.1"/>
    <property type="molecule type" value="Genomic_DNA"/>
</dbReference>
<dbReference type="RefSeq" id="WP_201682549.1">
    <property type="nucleotide sequence ID" value="NZ_JAEQNA010000001.1"/>
</dbReference>
<dbReference type="PANTHER" id="PTHR34584">
    <property type="entry name" value="NA(+)/H(+) ANTIPORTER SUBUNIT E1"/>
    <property type="match status" value="1"/>
</dbReference>
<reference evidence="8" key="1">
    <citation type="submission" date="2021-01" db="EMBL/GenBank/DDBJ databases">
        <title>Ramlibacter sp. strain AW1 16S ribosomal RNA gene Genome sequencing and assembly.</title>
        <authorList>
            <person name="Kang M."/>
        </authorList>
    </citation>
    <scope>NUCLEOTIDE SEQUENCE</scope>
    <source>
        <strain evidence="8">AW1</strain>
    </source>
</reference>
<proteinExistence type="inferred from homology"/>
<keyword evidence="4 7" id="KW-0812">Transmembrane</keyword>
<dbReference type="Proteomes" id="UP000613011">
    <property type="component" value="Unassembled WGS sequence"/>
</dbReference>
<feature type="transmembrane region" description="Helical" evidence="7">
    <location>
        <begin position="20"/>
        <end position="37"/>
    </location>
</feature>
<accession>A0A937D677</accession>
<organism evidence="8 9">
    <name type="scientific">Ramlibacter aurantiacus</name>
    <dbReference type="NCBI Taxonomy" id="2801330"/>
    <lineage>
        <taxon>Bacteria</taxon>
        <taxon>Pseudomonadati</taxon>
        <taxon>Pseudomonadota</taxon>
        <taxon>Betaproteobacteria</taxon>
        <taxon>Burkholderiales</taxon>
        <taxon>Comamonadaceae</taxon>
        <taxon>Ramlibacter</taxon>
    </lineage>
</organism>
<evidence type="ECO:0000256" key="1">
    <source>
        <dbReference type="ARBA" id="ARBA00004651"/>
    </source>
</evidence>
<dbReference type="Pfam" id="PF01899">
    <property type="entry name" value="MNHE"/>
    <property type="match status" value="1"/>
</dbReference>
<dbReference type="GO" id="GO:0005886">
    <property type="term" value="C:plasma membrane"/>
    <property type="evidence" value="ECO:0007669"/>
    <property type="project" value="UniProtKB-SubCell"/>
</dbReference>
<evidence type="ECO:0000256" key="5">
    <source>
        <dbReference type="ARBA" id="ARBA00022989"/>
    </source>
</evidence>
<name>A0A937D677_9BURK</name>
<evidence type="ECO:0000256" key="6">
    <source>
        <dbReference type="ARBA" id="ARBA00023136"/>
    </source>
</evidence>
<evidence type="ECO:0000256" key="7">
    <source>
        <dbReference type="SAM" id="Phobius"/>
    </source>
</evidence>
<comment type="similarity">
    <text evidence="2">Belongs to the CPA3 antiporters (TC 2.A.63) subunit E family.</text>
</comment>
<feature type="transmembrane region" description="Helical" evidence="7">
    <location>
        <begin position="43"/>
        <end position="64"/>
    </location>
</feature>
<dbReference type="GO" id="GO:0008324">
    <property type="term" value="F:monoatomic cation transmembrane transporter activity"/>
    <property type="evidence" value="ECO:0007669"/>
    <property type="project" value="InterPro"/>
</dbReference>
<comment type="caution">
    <text evidence="8">The sequence shown here is derived from an EMBL/GenBank/DDBJ whole genome shotgun (WGS) entry which is preliminary data.</text>
</comment>
<dbReference type="PIRSF" id="PIRSF019239">
    <property type="entry name" value="MrpE"/>
    <property type="match status" value="1"/>
</dbReference>
<keyword evidence="9" id="KW-1185">Reference proteome</keyword>
<comment type="subcellular location">
    <subcellularLocation>
        <location evidence="1">Cell membrane</location>
        <topology evidence="1">Multi-pass membrane protein</topology>
    </subcellularLocation>
</comment>
<keyword evidence="3" id="KW-1003">Cell membrane</keyword>
<evidence type="ECO:0000313" key="9">
    <source>
        <dbReference type="Proteomes" id="UP000613011"/>
    </source>
</evidence>
<dbReference type="PANTHER" id="PTHR34584:SF1">
    <property type="entry name" value="NA(+)_H(+) ANTIPORTER SUBUNIT E1"/>
    <property type="match status" value="1"/>
</dbReference>
<dbReference type="NCBIfam" id="NF006518">
    <property type="entry name" value="PRK08965.1-2"/>
    <property type="match status" value="1"/>
</dbReference>
<keyword evidence="5 7" id="KW-1133">Transmembrane helix</keyword>
<evidence type="ECO:0000256" key="4">
    <source>
        <dbReference type="ARBA" id="ARBA00022692"/>
    </source>
</evidence>